<protein>
    <submittedName>
        <fullName evidence="3">M6 family metalloprotease domain-containing protein/Por secretion system C-terminal sorting domain-containing protein</fullName>
    </submittedName>
</protein>
<reference evidence="4" key="1">
    <citation type="submission" date="2015-11" db="EMBL/GenBank/DDBJ databases">
        <authorList>
            <person name="Varghese N."/>
        </authorList>
    </citation>
    <scope>NUCLEOTIDE SEQUENCE [LARGE SCALE GENOMIC DNA]</scope>
    <source>
        <strain evidence="4">JGI-23</strain>
    </source>
</reference>
<evidence type="ECO:0000313" key="3">
    <source>
        <dbReference type="EMBL" id="CUS97497.1"/>
    </source>
</evidence>
<keyword evidence="3" id="KW-0482">Metalloprotease</keyword>
<dbReference type="EMBL" id="CZVW01000003">
    <property type="protein sequence ID" value="CUS97497.1"/>
    <property type="molecule type" value="Genomic_DNA"/>
</dbReference>
<dbReference type="Pfam" id="PF18962">
    <property type="entry name" value="Por_Secre_tail"/>
    <property type="match status" value="1"/>
</dbReference>
<name>A0A0P1MP81_9BACT</name>
<keyword evidence="1" id="KW-0732">Signal</keyword>
<proteinExistence type="predicted"/>
<dbReference type="InterPro" id="IPR026444">
    <property type="entry name" value="Secre_tail"/>
</dbReference>
<evidence type="ECO:0000259" key="2">
    <source>
        <dbReference type="Pfam" id="PF18962"/>
    </source>
</evidence>
<dbReference type="Proteomes" id="UP000199197">
    <property type="component" value="Unassembled WGS sequence"/>
</dbReference>
<keyword evidence="3" id="KW-0378">Hydrolase</keyword>
<dbReference type="PANTHER" id="PTHR41775">
    <property type="entry name" value="SECRETED PROTEIN-RELATED"/>
    <property type="match status" value="1"/>
</dbReference>
<dbReference type="GO" id="GO:0008237">
    <property type="term" value="F:metallopeptidase activity"/>
    <property type="evidence" value="ECO:0007669"/>
    <property type="project" value="UniProtKB-KW"/>
</dbReference>
<dbReference type="InterPro" id="IPR015943">
    <property type="entry name" value="WD40/YVTN_repeat-like_dom_sf"/>
</dbReference>
<gene>
    <name evidence="3" type="ORF">JGI23_00299</name>
</gene>
<accession>A0A0P1MP81</accession>
<dbReference type="InterPro" id="IPR013517">
    <property type="entry name" value="FG-GAP"/>
</dbReference>
<dbReference type="Pfam" id="PF13517">
    <property type="entry name" value="FG-GAP_3"/>
    <property type="match status" value="1"/>
</dbReference>
<dbReference type="GO" id="GO:0006508">
    <property type="term" value="P:proteolysis"/>
    <property type="evidence" value="ECO:0007669"/>
    <property type="project" value="UniProtKB-KW"/>
</dbReference>
<sequence length="978" mass="109999">MLRSSLLFIIFLILTLNLFSQNPQRHYKILAVMVEFQEDDDPLTTGNGKFDLSFTSKKIIDPPPHDKRYFEAHLEFLKNYFAKFSIQIEYEVIDSVLTLSKQMRYYSPPQDSGFERLLNLIYETWTNVKKSSVRTNYPLSAYDCYIIFHAGVGRDIDLTATYGYNPTPFDIPSVFVNYDSIQIFLSKNGISDNFEIKNTIILPETESRTVQTVTGETLLQIGLNGLLVSNFASFLGLPDLFDTKTGRSRIGRFGLMDGPGIFSYRGILPPEPSAWEKIKLGVCNPVELKPEKDTTISIYTFNLNPEKSIYKIPINSKEYFLIENRNRDAFSDGVKLKFYWRDSTGEKIIERIFFRDEVGFNYFDVDSVYGVLIDVDELDWALPGSGILIWYIDENVIDKKLKTNSINNDVRNLGVKLVEADGPQVIYGDEIGWEYDMWFLGNIAPTYKNEFSMSAYPWNPTNNLSNFKFKIYDFSVPGPVMSFKIGFSDSLILPSPSFPKKTPGLTERSFVTVADIDHDPKNEIIINSSTGIFAFNPSGTSLTLNIQGYYTNVKSDFACAVLDVDGDGKKDVISVNGRKIFAFKTQDSNLDGFVDSVWVFENQSSVSTPPAIWEDKIIFGDSSGNLVILNNDGTLSEKIKIDDKPLVSLIAGNLNWVAVSRNVIKTAEGEWRFNVNFVSSAGIDIDDDGKVEIVAGVGENGEIVILDTRTGASKQIQIPGIKSKIKTTPAIADLNSDGFPDIIISAENKIWAFNYLGATLLNFPVEVKNANFISSPVVVNFYADTLPEIIVGTDNYQVYAFDVYGKIIPGFPLSISGECLTSPAVYYESNLVYLFVPSIDGYLYAWTIKPSSIPANVLWSGYLRDERHSNYSVRSSQVVSTPSADILDKNEVYNWPNPVYDDFTFIRIKTFYDAKVNVKIFDVSGLKVDELNVSTSANFEVDLKWDVRNVQSGIYYARVEANSQGRSDVKIIKIAVVR</sequence>
<keyword evidence="3" id="KW-0645">Protease</keyword>
<organism evidence="3 4">
    <name type="scientific">Candidatus Chryseopegocella kryptomonas</name>
    <dbReference type="NCBI Taxonomy" id="1633643"/>
    <lineage>
        <taxon>Bacteria</taxon>
        <taxon>Pseudomonadati</taxon>
        <taxon>Candidatus Kryptoniota</taxon>
        <taxon>Candidatus Chryseopegocella</taxon>
    </lineage>
</organism>
<dbReference type="AlphaFoldDB" id="A0A0P1MP81"/>
<dbReference type="PANTHER" id="PTHR41775:SF1">
    <property type="entry name" value="PEPTIDASE M6-LIKE DOMAIN-CONTAINING PROTEIN"/>
    <property type="match status" value="1"/>
</dbReference>
<evidence type="ECO:0000256" key="1">
    <source>
        <dbReference type="ARBA" id="ARBA00022729"/>
    </source>
</evidence>
<dbReference type="InterPro" id="IPR028994">
    <property type="entry name" value="Integrin_alpha_N"/>
</dbReference>
<dbReference type="SUPFAM" id="SSF69318">
    <property type="entry name" value="Integrin alpha N-terminal domain"/>
    <property type="match status" value="1"/>
</dbReference>
<feature type="domain" description="Secretion system C-terminal sorting" evidence="2">
    <location>
        <begin position="895"/>
        <end position="970"/>
    </location>
</feature>
<keyword evidence="4" id="KW-1185">Reference proteome</keyword>
<dbReference type="Gene3D" id="2.130.10.10">
    <property type="entry name" value="YVTN repeat-like/Quinoprotein amine dehydrogenase"/>
    <property type="match status" value="1"/>
</dbReference>
<dbReference type="NCBIfam" id="TIGR04183">
    <property type="entry name" value="Por_Secre_tail"/>
    <property type="match status" value="1"/>
</dbReference>
<evidence type="ECO:0000313" key="4">
    <source>
        <dbReference type="Proteomes" id="UP000199197"/>
    </source>
</evidence>